<dbReference type="Gene3D" id="3.40.50.1980">
    <property type="entry name" value="Nitrogenase molybdenum iron protein domain"/>
    <property type="match status" value="2"/>
</dbReference>
<evidence type="ECO:0000256" key="3">
    <source>
        <dbReference type="ARBA" id="ARBA00022729"/>
    </source>
</evidence>
<dbReference type="AlphaFoldDB" id="A0A1I5HMN5"/>
<accession>A0A1I5HMN5</accession>
<gene>
    <name evidence="6" type="ORF">SAMN05660359_03829</name>
</gene>
<evidence type="ECO:0000256" key="1">
    <source>
        <dbReference type="ARBA" id="ARBA00011028"/>
    </source>
</evidence>
<evidence type="ECO:0000256" key="5">
    <source>
        <dbReference type="SAM" id="SignalP"/>
    </source>
</evidence>
<feature type="signal peptide" evidence="5">
    <location>
        <begin position="1"/>
        <end position="31"/>
    </location>
</feature>
<keyword evidence="3 5" id="KW-0732">Signal</keyword>
<keyword evidence="7" id="KW-1185">Reference proteome</keyword>
<dbReference type="PANTHER" id="PTHR42953:SF3">
    <property type="entry name" value="HIGH-AFFINITY ZINC UPTAKE SYSTEM PROTEIN ZNUA"/>
    <property type="match status" value="1"/>
</dbReference>
<evidence type="ECO:0000313" key="7">
    <source>
        <dbReference type="Proteomes" id="UP000183642"/>
    </source>
</evidence>
<dbReference type="EMBL" id="FOWE01000010">
    <property type="protein sequence ID" value="SFO49564.1"/>
    <property type="molecule type" value="Genomic_DNA"/>
</dbReference>
<comment type="similarity">
    <text evidence="1">Belongs to the bacterial solute-binding protein 9 family.</text>
</comment>
<feature type="chain" id="PRO_5039496815" evidence="5">
    <location>
        <begin position="32"/>
        <end position="330"/>
    </location>
</feature>
<sequence length="330" mass="33871">MTRTPTRAVASAAAAATALLLAGCGSDGAQAGAADGVAVAAAFYPLQWAAERVGGDRVEVTSLTPPGAEPHDLELTPQDVASLSEADLVVYLEGFQAAIDEAVTEAGDAAWDAGQAADLSLTTTGEHSHEGETEEEHAEHAGEEEHAEEGHADEGGEVTDPHFWLDPTRLAAVGDALAERLAEVDPDGAATYEENAAALRGDLEALDAEMEQGLADCAVTTLVTSHDAFGYLADRYGLEVVGISGLSPSAEPSAASLAEISTLVRERGVTTVYTETLVDPAVAETVAQEAGVRTAVLDPLEGLTDESAGSDHLEVMRANLATLQEGQGCA</sequence>
<dbReference type="GO" id="GO:0030001">
    <property type="term" value="P:metal ion transport"/>
    <property type="evidence" value="ECO:0007669"/>
    <property type="project" value="InterPro"/>
</dbReference>
<reference evidence="7" key="1">
    <citation type="submission" date="2016-10" db="EMBL/GenBank/DDBJ databases">
        <authorList>
            <person name="Varghese N."/>
            <person name="Submissions S."/>
        </authorList>
    </citation>
    <scope>NUCLEOTIDE SEQUENCE [LARGE SCALE GENOMIC DNA]</scope>
    <source>
        <strain evidence="7">DSM 43161</strain>
    </source>
</reference>
<protein>
    <submittedName>
        <fullName evidence="6">Zinc transport system substrate-binding protein</fullName>
    </submittedName>
</protein>
<evidence type="ECO:0000256" key="2">
    <source>
        <dbReference type="ARBA" id="ARBA00022448"/>
    </source>
</evidence>
<name>A0A1I5HMN5_9ACTN</name>
<dbReference type="PROSITE" id="PS51257">
    <property type="entry name" value="PROKAR_LIPOPROTEIN"/>
    <property type="match status" value="1"/>
</dbReference>
<feature type="compositionally biased region" description="Basic and acidic residues" evidence="4">
    <location>
        <begin position="126"/>
        <end position="154"/>
    </location>
</feature>
<dbReference type="Proteomes" id="UP000183642">
    <property type="component" value="Unassembled WGS sequence"/>
</dbReference>
<dbReference type="PANTHER" id="PTHR42953">
    <property type="entry name" value="HIGH-AFFINITY ZINC UPTAKE SYSTEM PROTEIN ZNUA-RELATED"/>
    <property type="match status" value="1"/>
</dbReference>
<feature type="region of interest" description="Disordered" evidence="4">
    <location>
        <begin position="123"/>
        <end position="162"/>
    </location>
</feature>
<evidence type="ECO:0000313" key="6">
    <source>
        <dbReference type="EMBL" id="SFO49564.1"/>
    </source>
</evidence>
<dbReference type="RefSeq" id="WP_075015120.1">
    <property type="nucleotide sequence ID" value="NZ_FOWE01000010.1"/>
</dbReference>
<dbReference type="InterPro" id="IPR050492">
    <property type="entry name" value="Bact_metal-bind_prot9"/>
</dbReference>
<organism evidence="6 7">
    <name type="scientific">Geodermatophilus obscurus</name>
    <dbReference type="NCBI Taxonomy" id="1861"/>
    <lineage>
        <taxon>Bacteria</taxon>
        <taxon>Bacillati</taxon>
        <taxon>Actinomycetota</taxon>
        <taxon>Actinomycetes</taxon>
        <taxon>Geodermatophilales</taxon>
        <taxon>Geodermatophilaceae</taxon>
        <taxon>Geodermatophilus</taxon>
    </lineage>
</organism>
<keyword evidence="2" id="KW-0813">Transport</keyword>
<dbReference type="InterPro" id="IPR006127">
    <property type="entry name" value="ZnuA-like"/>
</dbReference>
<dbReference type="Pfam" id="PF01297">
    <property type="entry name" value="ZnuA"/>
    <property type="match status" value="1"/>
</dbReference>
<proteinExistence type="inferred from homology"/>
<evidence type="ECO:0000256" key="4">
    <source>
        <dbReference type="SAM" id="MobiDB-lite"/>
    </source>
</evidence>
<dbReference type="SUPFAM" id="SSF53807">
    <property type="entry name" value="Helical backbone' metal receptor"/>
    <property type="match status" value="1"/>
</dbReference>
<dbReference type="GO" id="GO:0046872">
    <property type="term" value="F:metal ion binding"/>
    <property type="evidence" value="ECO:0007669"/>
    <property type="project" value="InterPro"/>
</dbReference>
<dbReference type="OrthoDB" id="9810636at2"/>